<name>A0AAE1BFG5_PETCI</name>
<sequence length="76" mass="8965">FVNKVIFNCYQEQLLCYPDVLKLEYTVRDGSISFNEVFEIHNNEEVEEMASAGNYTSPVYDYDRQWPSLHRGIIII</sequence>
<dbReference type="Proteomes" id="UP001286313">
    <property type="component" value="Unassembled WGS sequence"/>
</dbReference>
<dbReference type="EMBL" id="JAWQEG010008744">
    <property type="protein sequence ID" value="KAK3849727.1"/>
    <property type="molecule type" value="Genomic_DNA"/>
</dbReference>
<organism evidence="1 2">
    <name type="scientific">Petrolisthes cinctipes</name>
    <name type="common">Flat porcelain crab</name>
    <dbReference type="NCBI Taxonomy" id="88211"/>
    <lineage>
        <taxon>Eukaryota</taxon>
        <taxon>Metazoa</taxon>
        <taxon>Ecdysozoa</taxon>
        <taxon>Arthropoda</taxon>
        <taxon>Crustacea</taxon>
        <taxon>Multicrustacea</taxon>
        <taxon>Malacostraca</taxon>
        <taxon>Eumalacostraca</taxon>
        <taxon>Eucarida</taxon>
        <taxon>Decapoda</taxon>
        <taxon>Pleocyemata</taxon>
        <taxon>Anomura</taxon>
        <taxon>Galatheoidea</taxon>
        <taxon>Porcellanidae</taxon>
        <taxon>Petrolisthes</taxon>
    </lineage>
</organism>
<gene>
    <name evidence="1" type="ORF">Pcinc_043530</name>
</gene>
<evidence type="ECO:0000313" key="1">
    <source>
        <dbReference type="EMBL" id="KAK3849727.1"/>
    </source>
</evidence>
<accession>A0AAE1BFG5</accession>
<comment type="caution">
    <text evidence="1">The sequence shown here is derived from an EMBL/GenBank/DDBJ whole genome shotgun (WGS) entry which is preliminary data.</text>
</comment>
<dbReference type="AlphaFoldDB" id="A0AAE1BFG5"/>
<feature type="non-terminal residue" evidence="1">
    <location>
        <position position="1"/>
    </location>
</feature>
<keyword evidence="2" id="KW-1185">Reference proteome</keyword>
<proteinExistence type="predicted"/>
<reference evidence="1" key="1">
    <citation type="submission" date="2023-10" db="EMBL/GenBank/DDBJ databases">
        <title>Genome assemblies of two species of porcelain crab, Petrolisthes cinctipes and Petrolisthes manimaculis (Anomura: Porcellanidae).</title>
        <authorList>
            <person name="Angst P."/>
        </authorList>
    </citation>
    <scope>NUCLEOTIDE SEQUENCE</scope>
    <source>
        <strain evidence="1">PB745_01</strain>
        <tissue evidence="1">Gill</tissue>
    </source>
</reference>
<protein>
    <submittedName>
        <fullName evidence="1">Uncharacterized protein</fullName>
    </submittedName>
</protein>
<evidence type="ECO:0000313" key="2">
    <source>
        <dbReference type="Proteomes" id="UP001286313"/>
    </source>
</evidence>